<dbReference type="InterPro" id="IPR001841">
    <property type="entry name" value="Znf_RING"/>
</dbReference>
<dbReference type="OrthoDB" id="9978677at2759"/>
<dbReference type="CDD" id="cd16631">
    <property type="entry name" value="mRING-HC-C4C4_RBR_HOIP"/>
    <property type="match status" value="1"/>
</dbReference>
<feature type="compositionally biased region" description="Pro residues" evidence="10">
    <location>
        <begin position="184"/>
        <end position="201"/>
    </location>
</feature>
<keyword evidence="4" id="KW-0677">Repeat</keyword>
<evidence type="ECO:0000313" key="15">
    <source>
        <dbReference type="EMBL" id="OXU26204.1"/>
    </source>
</evidence>
<dbReference type="GO" id="GO:1990450">
    <property type="term" value="F:linear polyubiquitin binding"/>
    <property type="evidence" value="ECO:0007669"/>
    <property type="project" value="TreeGrafter"/>
</dbReference>
<dbReference type="PROSITE" id="PS51873">
    <property type="entry name" value="TRIAD"/>
    <property type="match status" value="1"/>
</dbReference>
<feature type="region of interest" description="Disordered" evidence="10">
    <location>
        <begin position="1996"/>
        <end position="2018"/>
    </location>
</feature>
<feature type="region of interest" description="Disordered" evidence="10">
    <location>
        <begin position="2546"/>
        <end position="2574"/>
    </location>
</feature>
<evidence type="ECO:0000259" key="14">
    <source>
        <dbReference type="PROSITE" id="PS51873"/>
    </source>
</evidence>
<dbReference type="PROSITE" id="PS50119">
    <property type="entry name" value="ZF_BBOX"/>
    <property type="match status" value="1"/>
</dbReference>
<evidence type="ECO:0000259" key="12">
    <source>
        <dbReference type="PROSITE" id="PS50119"/>
    </source>
</evidence>
<feature type="compositionally biased region" description="Pro residues" evidence="10">
    <location>
        <begin position="58"/>
        <end position="69"/>
    </location>
</feature>
<feature type="coiled-coil region" evidence="9">
    <location>
        <begin position="1392"/>
        <end position="1451"/>
    </location>
</feature>
<dbReference type="Pfam" id="PF16678">
    <property type="entry name" value="UBA_HOIP"/>
    <property type="match status" value="1"/>
</dbReference>
<reference evidence="15 16" key="1">
    <citation type="journal article" date="2017" name="Curr. Biol.">
        <title>The Evolution of Venom by Co-option of Single-Copy Genes.</title>
        <authorList>
            <person name="Martinson E.O."/>
            <person name="Mrinalini"/>
            <person name="Kelkar Y.D."/>
            <person name="Chang C.H."/>
            <person name="Werren J.H."/>
        </authorList>
    </citation>
    <scope>NUCLEOTIDE SEQUENCE [LARGE SCALE GENOMIC DNA]</scope>
    <source>
        <strain evidence="15 16">Alberta</strain>
        <tissue evidence="15">Whole body</tissue>
    </source>
</reference>
<dbReference type="Pfam" id="PF22191">
    <property type="entry name" value="IBR_1"/>
    <property type="match status" value="1"/>
</dbReference>
<feature type="compositionally biased region" description="Low complexity" evidence="10">
    <location>
        <begin position="316"/>
        <end position="326"/>
    </location>
</feature>
<proteinExistence type="inferred from homology"/>
<evidence type="ECO:0000256" key="2">
    <source>
        <dbReference type="ARBA" id="ARBA00022679"/>
    </source>
</evidence>
<feature type="compositionally biased region" description="Low complexity" evidence="10">
    <location>
        <begin position="89"/>
        <end position="101"/>
    </location>
</feature>
<feature type="domain" description="RanBP2-type" evidence="13">
    <location>
        <begin position="839"/>
        <end position="868"/>
    </location>
</feature>
<evidence type="ECO:0000256" key="3">
    <source>
        <dbReference type="ARBA" id="ARBA00022723"/>
    </source>
</evidence>
<feature type="domain" description="B box-type" evidence="12">
    <location>
        <begin position="125"/>
        <end position="171"/>
    </location>
</feature>
<dbReference type="Gene3D" id="2.30.30.380">
    <property type="entry name" value="Zn-finger domain of Sec23/24"/>
    <property type="match status" value="1"/>
</dbReference>
<evidence type="ECO:0000256" key="7">
    <source>
        <dbReference type="ARBA" id="ARBA00022833"/>
    </source>
</evidence>
<feature type="compositionally biased region" description="Basic and acidic residues" evidence="10">
    <location>
        <begin position="670"/>
        <end position="694"/>
    </location>
</feature>
<dbReference type="GO" id="GO:0008270">
    <property type="term" value="F:zinc ion binding"/>
    <property type="evidence" value="ECO:0007669"/>
    <property type="project" value="UniProtKB-KW"/>
</dbReference>
<dbReference type="GO" id="GO:0036435">
    <property type="term" value="F:K48-linked polyubiquitin modification-dependent protein binding"/>
    <property type="evidence" value="ECO:0007669"/>
    <property type="project" value="TreeGrafter"/>
</dbReference>
<dbReference type="InterPro" id="IPR047541">
    <property type="entry name" value="RNF31_RBR_mRING-HC-like"/>
</dbReference>
<evidence type="ECO:0000313" key="16">
    <source>
        <dbReference type="Proteomes" id="UP000215335"/>
    </source>
</evidence>
<feature type="compositionally biased region" description="Basic and acidic residues" evidence="10">
    <location>
        <begin position="921"/>
        <end position="937"/>
    </location>
</feature>
<evidence type="ECO:0000256" key="10">
    <source>
        <dbReference type="SAM" id="MobiDB-lite"/>
    </source>
</evidence>
<dbReference type="Pfam" id="PF18091">
    <property type="entry name" value="E3_UbLigase_RBR"/>
    <property type="match status" value="1"/>
</dbReference>
<feature type="region of interest" description="Disordered" evidence="10">
    <location>
        <begin position="1876"/>
        <end position="1898"/>
    </location>
</feature>
<feature type="compositionally biased region" description="Polar residues" evidence="10">
    <location>
        <begin position="2006"/>
        <end position="2018"/>
    </location>
</feature>
<keyword evidence="3" id="KW-0479">Metal-binding</keyword>
<evidence type="ECO:0000256" key="5">
    <source>
        <dbReference type="ARBA" id="ARBA00022771"/>
    </source>
</evidence>
<gene>
    <name evidence="15" type="ORF">TSAR_003585</name>
</gene>
<dbReference type="InterPro" id="IPR047542">
    <property type="entry name" value="Rcat_RBR_RNF31-like"/>
</dbReference>
<feature type="region of interest" description="Disordered" evidence="10">
    <location>
        <begin position="2260"/>
        <end position="2310"/>
    </location>
</feature>
<feature type="region of interest" description="Disordered" evidence="10">
    <location>
        <begin position="1714"/>
        <end position="1733"/>
    </location>
</feature>
<feature type="domain" description="RING-type" evidence="14">
    <location>
        <begin position="3198"/>
        <end position="3434"/>
    </location>
</feature>
<feature type="compositionally biased region" description="Basic and acidic residues" evidence="10">
    <location>
        <begin position="2868"/>
        <end position="2880"/>
    </location>
</feature>
<dbReference type="InterPro" id="IPR000315">
    <property type="entry name" value="Znf_B-box"/>
</dbReference>
<feature type="compositionally biased region" description="Basic and acidic residues" evidence="10">
    <location>
        <begin position="1028"/>
        <end position="1043"/>
    </location>
</feature>
<dbReference type="Proteomes" id="UP000215335">
    <property type="component" value="Unassembled WGS sequence"/>
</dbReference>
<dbReference type="CDD" id="cd20351">
    <property type="entry name" value="Rcat_RBR_HOIP"/>
    <property type="match status" value="1"/>
</dbReference>
<evidence type="ECO:0000259" key="11">
    <source>
        <dbReference type="PROSITE" id="PS50089"/>
    </source>
</evidence>
<dbReference type="GO" id="GO:0070530">
    <property type="term" value="F:K63-linked polyubiquitin modification-dependent protein binding"/>
    <property type="evidence" value="ECO:0007669"/>
    <property type="project" value="TreeGrafter"/>
</dbReference>
<feature type="compositionally biased region" description="Polar residues" evidence="10">
    <location>
        <begin position="1806"/>
        <end position="1821"/>
    </location>
</feature>
<dbReference type="InterPro" id="IPR047540">
    <property type="entry name" value="BRcat_RBR_RNF31-like"/>
</dbReference>
<feature type="compositionally biased region" description="Low complexity" evidence="10">
    <location>
        <begin position="979"/>
        <end position="1024"/>
    </location>
</feature>
<evidence type="ECO:0000256" key="6">
    <source>
        <dbReference type="ARBA" id="ARBA00022786"/>
    </source>
</evidence>
<feature type="region of interest" description="Disordered" evidence="10">
    <location>
        <begin position="2190"/>
        <end position="2212"/>
    </location>
</feature>
<feature type="compositionally biased region" description="Basic and acidic residues" evidence="10">
    <location>
        <begin position="1091"/>
        <end position="1100"/>
    </location>
</feature>
<feature type="compositionally biased region" description="Low complexity" evidence="10">
    <location>
        <begin position="1134"/>
        <end position="1143"/>
    </location>
</feature>
<feature type="compositionally biased region" description="Acidic residues" evidence="10">
    <location>
        <begin position="2821"/>
        <end position="2833"/>
    </location>
</feature>
<feature type="region of interest" description="Disordered" evidence="10">
    <location>
        <begin position="40"/>
        <end position="125"/>
    </location>
</feature>
<dbReference type="Gene3D" id="1.10.8.10">
    <property type="entry name" value="DNA helicase RuvA subunit, C-terminal domain"/>
    <property type="match status" value="1"/>
</dbReference>
<dbReference type="Gene3D" id="6.10.140.1100">
    <property type="match status" value="1"/>
</dbReference>
<dbReference type="GO" id="GO:0097039">
    <property type="term" value="P:protein linear polyubiquitination"/>
    <property type="evidence" value="ECO:0007669"/>
    <property type="project" value="TreeGrafter"/>
</dbReference>
<feature type="compositionally biased region" description="Polar residues" evidence="10">
    <location>
        <begin position="888"/>
        <end position="900"/>
    </location>
</feature>
<feature type="compositionally biased region" description="Polar residues" evidence="10">
    <location>
        <begin position="1876"/>
        <end position="1892"/>
    </location>
</feature>
<feature type="compositionally biased region" description="Polar residues" evidence="10">
    <location>
        <begin position="2989"/>
        <end position="3001"/>
    </location>
</feature>
<feature type="region of interest" description="Disordered" evidence="10">
    <location>
        <begin position="2868"/>
        <end position="3001"/>
    </location>
</feature>
<dbReference type="InterPro" id="IPR002867">
    <property type="entry name" value="IBR_dom"/>
</dbReference>
<feature type="compositionally biased region" description="Basic and acidic residues" evidence="10">
    <location>
        <begin position="817"/>
        <end position="835"/>
    </location>
</feature>
<dbReference type="InterPro" id="IPR026254">
    <property type="entry name" value="RNF31-like"/>
</dbReference>
<evidence type="ECO:0000256" key="1">
    <source>
        <dbReference type="ARBA" id="ARBA00008278"/>
    </source>
</evidence>
<feature type="compositionally biased region" description="Basic residues" evidence="10">
    <location>
        <begin position="159"/>
        <end position="171"/>
    </location>
</feature>
<evidence type="ECO:0000256" key="4">
    <source>
        <dbReference type="ARBA" id="ARBA00022737"/>
    </source>
</evidence>
<feature type="compositionally biased region" description="Low complexity" evidence="10">
    <location>
        <begin position="1794"/>
        <end position="1805"/>
    </location>
</feature>
<keyword evidence="16" id="KW-1185">Reference proteome</keyword>
<protein>
    <submittedName>
        <fullName evidence="15">Uncharacterized protein</fullName>
    </submittedName>
</protein>
<feature type="region of interest" description="Disordered" evidence="10">
    <location>
        <begin position="450"/>
        <end position="544"/>
    </location>
</feature>
<feature type="region of interest" description="Disordered" evidence="10">
    <location>
        <begin position="3113"/>
        <end position="3148"/>
    </location>
</feature>
<feature type="compositionally biased region" description="Basic and acidic residues" evidence="10">
    <location>
        <begin position="3113"/>
        <end position="3137"/>
    </location>
</feature>
<keyword evidence="6" id="KW-0833">Ubl conjugation pathway</keyword>
<feature type="compositionally biased region" description="Basic and acidic residues" evidence="10">
    <location>
        <begin position="798"/>
        <end position="810"/>
    </location>
</feature>
<feature type="region of interest" description="Disordered" evidence="10">
    <location>
        <begin position="291"/>
        <end position="351"/>
    </location>
</feature>
<dbReference type="PROSITE" id="PS50089">
    <property type="entry name" value="ZF_RING_2"/>
    <property type="match status" value="1"/>
</dbReference>
<feature type="region of interest" description="Disordered" evidence="10">
    <location>
        <begin position="3044"/>
        <end position="3100"/>
    </location>
</feature>
<feature type="compositionally biased region" description="Basic and acidic residues" evidence="10">
    <location>
        <begin position="3081"/>
        <end position="3094"/>
    </location>
</feature>
<feature type="compositionally biased region" description="Acidic residues" evidence="10">
    <location>
        <begin position="2881"/>
        <end position="2946"/>
    </location>
</feature>
<feature type="region of interest" description="Disordered" evidence="10">
    <location>
        <begin position="2323"/>
        <end position="2343"/>
    </location>
</feature>
<dbReference type="PANTHER" id="PTHR16004:SF2">
    <property type="entry name" value="E3 UBIQUITIN-PROTEIN LIGASE LUBEL"/>
    <property type="match status" value="1"/>
</dbReference>
<feature type="region of interest" description="Disordered" evidence="10">
    <location>
        <begin position="867"/>
        <end position="1173"/>
    </location>
</feature>
<dbReference type="EMBL" id="NNAY01000851">
    <property type="protein sequence ID" value="OXU26204.1"/>
    <property type="molecule type" value="Genomic_DNA"/>
</dbReference>
<feature type="compositionally biased region" description="Low complexity" evidence="10">
    <location>
        <begin position="487"/>
        <end position="505"/>
    </location>
</feature>
<keyword evidence="9" id="KW-0175">Coiled coil</keyword>
<comment type="caution">
    <text evidence="15">The sequence shown here is derived from an EMBL/GenBank/DDBJ whole genome shotgun (WGS) entry which is preliminary data.</text>
</comment>
<dbReference type="Gene3D" id="3.30.40.10">
    <property type="entry name" value="Zinc/RING finger domain, C3HC4 (zinc finger)"/>
    <property type="match status" value="1"/>
</dbReference>
<feature type="domain" description="RING-type" evidence="11">
    <location>
        <begin position="3202"/>
        <end position="3251"/>
    </location>
</feature>
<feature type="compositionally biased region" description="Acidic residues" evidence="10">
    <location>
        <begin position="506"/>
        <end position="515"/>
    </location>
</feature>
<feature type="region of interest" description="Disordered" evidence="10">
    <location>
        <begin position="2821"/>
        <end position="2853"/>
    </location>
</feature>
<dbReference type="GO" id="GO:0061630">
    <property type="term" value="F:ubiquitin protein ligase activity"/>
    <property type="evidence" value="ECO:0007669"/>
    <property type="project" value="TreeGrafter"/>
</dbReference>
<feature type="compositionally biased region" description="Basic and acidic residues" evidence="10">
    <location>
        <begin position="751"/>
        <end position="790"/>
    </location>
</feature>
<dbReference type="Pfam" id="PF01485">
    <property type="entry name" value="IBR"/>
    <property type="match status" value="1"/>
</dbReference>
<keyword evidence="2" id="KW-0808">Transferase</keyword>
<dbReference type="SUPFAM" id="SSF57850">
    <property type="entry name" value="RING/U-box"/>
    <property type="match status" value="3"/>
</dbReference>
<feature type="region of interest" description="Disordered" evidence="10">
    <location>
        <begin position="590"/>
        <end position="835"/>
    </location>
</feature>
<feature type="compositionally biased region" description="Low complexity" evidence="10">
    <location>
        <begin position="2331"/>
        <end position="2343"/>
    </location>
</feature>
<feature type="compositionally biased region" description="Basic and acidic residues" evidence="10">
    <location>
        <begin position="3044"/>
        <end position="3062"/>
    </location>
</feature>
<feature type="region of interest" description="Disordered" evidence="10">
    <location>
        <begin position="1793"/>
        <end position="1822"/>
    </location>
</feature>
<evidence type="ECO:0000256" key="8">
    <source>
        <dbReference type="PROSITE-ProRule" id="PRU00322"/>
    </source>
</evidence>
<feature type="region of interest" description="Disordered" evidence="10">
    <location>
        <begin position="155"/>
        <end position="254"/>
    </location>
</feature>
<feature type="compositionally biased region" description="Basic and acidic residues" evidence="10">
    <location>
        <begin position="48"/>
        <end position="57"/>
    </location>
</feature>
<feature type="compositionally biased region" description="Polar residues" evidence="10">
    <location>
        <begin position="2072"/>
        <end position="2081"/>
    </location>
</feature>
<feature type="compositionally biased region" description="Low complexity" evidence="10">
    <location>
        <begin position="2488"/>
        <end position="2505"/>
    </location>
</feature>
<dbReference type="InterPro" id="IPR041031">
    <property type="entry name" value="RNF31_C"/>
</dbReference>
<dbReference type="InterPro" id="IPR032065">
    <property type="entry name" value="RNF31-UBA"/>
</dbReference>
<dbReference type="SMART" id="SM00647">
    <property type="entry name" value="IBR"/>
    <property type="match status" value="1"/>
</dbReference>
<evidence type="ECO:0000256" key="9">
    <source>
        <dbReference type="SAM" id="Coils"/>
    </source>
</evidence>
<dbReference type="PROSITE" id="PS50199">
    <property type="entry name" value="ZF_RANBP2_2"/>
    <property type="match status" value="1"/>
</dbReference>
<feature type="coiled-coil region" evidence="9">
    <location>
        <begin position="1538"/>
        <end position="1575"/>
    </location>
</feature>
<comment type="similarity">
    <text evidence="1">Belongs to the RBR family.</text>
</comment>
<feature type="region of interest" description="Disordered" evidence="10">
    <location>
        <begin position="2484"/>
        <end position="2530"/>
    </location>
</feature>
<dbReference type="PROSITE" id="PS01358">
    <property type="entry name" value="ZF_RANBP2_1"/>
    <property type="match status" value="1"/>
</dbReference>
<name>A0A232F5U7_9HYME</name>
<dbReference type="PANTHER" id="PTHR16004">
    <property type="entry name" value="RING FINGER PROTEIN 31-RELATED"/>
    <property type="match status" value="1"/>
</dbReference>
<dbReference type="CDD" id="cd20337">
    <property type="entry name" value="BRcat_RBR_HOIP"/>
    <property type="match status" value="1"/>
</dbReference>
<feature type="compositionally biased region" description="Polar residues" evidence="10">
    <location>
        <begin position="623"/>
        <end position="635"/>
    </location>
</feature>
<dbReference type="InterPro" id="IPR044066">
    <property type="entry name" value="TRIAD_supradom"/>
</dbReference>
<feature type="compositionally biased region" description="Basic and acidic residues" evidence="10">
    <location>
        <begin position="590"/>
        <end position="604"/>
    </location>
</feature>
<dbReference type="GO" id="GO:0071797">
    <property type="term" value="C:LUBAC complex"/>
    <property type="evidence" value="ECO:0007669"/>
    <property type="project" value="InterPro"/>
</dbReference>
<feature type="compositionally biased region" description="Polar residues" evidence="10">
    <location>
        <begin position="225"/>
        <end position="242"/>
    </location>
</feature>
<sequence length="3606" mass="400948">MQLSLSVYEYLQNPGADRWRPMAISNPSTRLRIARSMPHWVMQAQQQAEKEQQRQPDRPPTPPKNPPPSLSGDCGDPDYEVIEFPPRNPTASAANSNVTNNRPKSSPAGISNGHAPTTPTTTTTVQRIKCSLCGAERVTMRCDNCNDVFCDSCDEANHKHPKRRAHTRRRIFQPPENGGRQVKPPLPPKGDTGNPPPVPPPRRNRRGNQTKSPQQLPGFPPMDASRSSTLRRGVVGSTSTLSRPLPAPPPPDAGFVQAHRSAQALNNAQEAAISGTDKMSTLQERYRRYQEAMRAQDATRRRHPSVDVGSNRDSCSPRPMSMTGPMSPTPPMQRHSLTSPPPPPPPVRSMMQSASVCDLSSPNAWAQGMHQVGKGVKWIRGDGGDVVLAQSVAHLGAMNSPMMWYPGVNPWDSPMGPTMGGSSLSLNQPPMWPGYPMGYGMPPPHLLPPHYPGMAPSSRAHSPARSVKSGRRSKAPSPSPSLKSRKSTASARSRIRRSPSSPSDASSEDSDESDFDDRMSRSSRYNGRRDSVSSARARSRGYHQDEFARNKRNWRSEDRINSLEEQWIANHFPANGARPVDIEDDRRSLASNRRPHDEDSRLPDDVPLPNRYNRAGSVHAIRSGQSTDDSVSGPQRNGGGRSKVTSSSDDYVDRQLPEMRGTLPRSMSRRTQEDGRQLRRGDSEEREGRIDRKRSGSVRSGRLSSFEESDGVEQSAAGSRAYPSEKYRQRSASSPPPQDRRPSRGRLHRSPTPEKHKITERTASHRSPTPERRKVTEKPSPRSPTPEKRTKAPSRSTTPERRAKPQEKKPPVAPNSEQKRSETPKRNGDTTRDLMQEVLRGEWPCEYCTFLNEPKDKVCAVCCKTKTSALPPPKQDDEDQDEADGAGNSFSKMKLSNATTGNGNGNGGESTESPDSGSGLKGKDAGVTEEETRKPTDTPEPPQTIKSEEPKTIPTETKTQNTSRGTSPIKEPPHEDTPTSIESKTVSTTTSTSTEPTTQSTTTTTSTEVKAKSTTTSTSTETSTQIDEPEKIQKSVAEKKDSATDSAEPSAKIEDKKTSNNVGKEVKSTTVSTGTSPPPQSISTQTYDDPSTLREREGTFRRAASLAPSKCSTRYDDSDSEDGRFPSSPDAYNGRISQRGGRQSSRDRTRRNSLSSPHPYYRSREPSQTRYNEPIATGNSVLQSLTRQGLELVQVLREAERRGFSADDIQVALAQDPANPLDWLRNQWPHLIETVQILTSTRGKDLGEGNDVGTLSAAEAKEVLRLAKGDIWIAVASAIQMRQRKCQSIMAKGNFTLHSVVTALDNNAGNEDASLLELQKDQLKPFLMRIWGPPTGVENEEAAPMPGNYPTASTSTSLQYQPQQAQQQDVVYLQDKEAKKQVIPTTMYTDVHTDFQRQLAALRELTANWEREEEQQMLAGKAQLATRKVKSPELRDEVELLRGASERLEKELLRITGEEEVKKSKMVGAKGTKIEVEGDRIETQNDAGARHYENIELKNTDVVVGEEKIMVENDALVESKVETRVATAAKREDEDTLVEDKTEKLTKDKETIERIEHQNEQVQELKEIIEGVKNDNGIEDKIENNVSVIEATQIAAKNEQLQLDEKVKDTPVNDQTKPDEIVTNKIENSTHELESNLANDIQDQVVLLENSKDIDAKTKNDTSSKEQSPINVSEEAVGVTVDNQIMIEETNDLITDESDKRAVDAVILNDATPDMESTETSNIDTKKDEVTKPEPLTQSSAVNNKVGNFLNSENIVTQPEAVKQLMSAMKMLPEQLLGQITAALGMLAPQKAESTANDSTNSTDTVQRNNISETPSSSNVNFKKATVNPANESTSIESTPVFAVETLNTSIPEEEKINSATQFQCHNSVPMSNALGTKENNSSMQSKPNETINFEEENRSNENLPIKIQSKLEITSEDAIPEVAVQISDDIKVNNSQNLQAEDLPTKEYQSTENKMKEETEKIILSSNYENNASNVSIIERIDVAENQVAEIKITIDSPNIEGEQNESSPTTSDSDNTAITETNELKKIEQTENTNNTTDIIETSLEKDTNVLVPPAITDSMHIATDKIEMSSSTTNTEGSSAIEITVSSPKPPKSPKISSKGVRTSIAHIEITNSEGLIIHSAEKDTRELDPAAVTHENKIIRTVQTESAIHKSESFKDADVLNKSIDDSSSSSDEFCTVREDNSFNDISIAGGNEDDSSISKASNSHNSSEDFVTTNAVLILSPLAKSSSESIMHVSSKIVKLSSKNNINVDSISEANSAVSSEQTEVIEDNDNTSSNKTVADGNEADRSDNSGKSNEPTGTKKKRTTLFTVLTYMANSNTQSSDDMISEPSSEETSLSSDICSEFSASKDINNSVLDKRRNKINAQKSETDDYKTPAEAGKQGRENYKIVPRILSFEEINTFTKPEAQFEPIRSSETGPLQVSAKSIDVFELKITESPMIAVKDCAPLIEEALDATADIENSDIEFVDAKEDLCIEQALEKSPSVKEPVQNPQPVKPNVQQKGSNAKTTNPPNQQRQINRNRPRSPVKKIIIGRRSPVKYLKKAPNVPRNTPAKPRSPPKIFNAQNKPTSRLSPSKLAIERNKASTRIPKIQNINVKNDPRSRIVNIAHSKNQVNQKSPLKQIKAFQPLSLSKSSVKILNKINNNSNGAFKKFERFDNKNYEMGFPSKIPVFKGTRRIPAQNISISLQKQLDANIIKPTVTFSTCETSLFKKFQGNRQILELKTDEVSARTGKIDEQKKEERKEEVKLEDEEEEICKEEDICCKENKIITVEEKKVDTVEIKVTTDTSSKENIHSEIERKMDTKSIEIMQKVIKEAEEIGYETSTDEESEELTKARTVPVSEQSKSKAIEENFEVKDDLRKEIEDFKEDRIDDKEEEKVDEVEAKEEEEEEEEEEEKEKDSEEESESGESEEEVETSGSEIEEEVSEEEEEVEIEDSEEEESDSNSMSEELASKSVTERSDELVEHEDYDTDSDDIEELSVDEGTASDSSESANLSNVEQMLEKTLNRIKAELSDYDNSADEKSIASLKKDEEVVETLIKSAEEPAKEPEQPKLEEKLEVTTSATVVIPTGSGIKPKKPLETSKSVEEPAKPTKPRKRFSIVASYIEQFESEKKPTQPRLRRESTKKEEKKPEPETTTPTTERERVARRLLAEGRASSYEEAEVAASLLSLKFNDEEALQAAKQCSSVEAALAFLQQECELCTGRFSMSQMVSMLRCTHRCCNDCAKNYFTIQISDRSIVDAVCPFCKEPELRDADEDEVLEYFSILDIQLKSLLDPPIHELFQRKLRDRTLMQDPNFKWCVQCSSGFYADPNQKRLICPDCKSVTCASCRKPWEKQHEGISCEQFAAWKDENDPDNQAKGLAEHLADNGIDCPKCKFKYSLSRGGCMHFTCSQCKYEFCCGCGMKFVMGAKCGVSAYCAKLGLHAHHPRNCLFYLRDKEPAQLQQLLRENNISYDTVGPMGQKRCKVQLQKETPAGVVDAVCNNEVVEGHAGLCRVHYIEYLVREVRRARLEPLPLMSVDDLETCVLRAGLKLPANWQHYIEYLAGLVLKRRLDPVAIFDLNDAKQELRRRGKVPPAKNHQMSEQDYLDACIKIVRKEIPLE</sequence>
<dbReference type="CDD" id="cd19815">
    <property type="entry name" value="Bbox1_HOIP"/>
    <property type="match status" value="1"/>
</dbReference>
<evidence type="ECO:0000259" key="13">
    <source>
        <dbReference type="PROSITE" id="PS50199"/>
    </source>
</evidence>
<feature type="region of interest" description="Disordered" evidence="10">
    <location>
        <begin position="2072"/>
        <end position="2103"/>
    </location>
</feature>
<dbReference type="InterPro" id="IPR013083">
    <property type="entry name" value="Znf_RING/FYVE/PHD"/>
</dbReference>
<dbReference type="InterPro" id="IPR001876">
    <property type="entry name" value="Znf_RanBP2"/>
</dbReference>
<feature type="compositionally biased region" description="Basic and acidic residues" evidence="10">
    <location>
        <begin position="1113"/>
        <end position="1124"/>
    </location>
</feature>
<dbReference type="SMART" id="SM00547">
    <property type="entry name" value="ZnF_RBZ"/>
    <property type="match status" value="1"/>
</dbReference>
<accession>A0A232F5U7</accession>
<keyword evidence="7" id="KW-0862">Zinc</keyword>
<organism evidence="15 16">
    <name type="scientific">Trichomalopsis sarcophagae</name>
    <dbReference type="NCBI Taxonomy" id="543379"/>
    <lineage>
        <taxon>Eukaryota</taxon>
        <taxon>Metazoa</taxon>
        <taxon>Ecdysozoa</taxon>
        <taxon>Arthropoda</taxon>
        <taxon>Hexapoda</taxon>
        <taxon>Insecta</taxon>
        <taxon>Pterygota</taxon>
        <taxon>Neoptera</taxon>
        <taxon>Endopterygota</taxon>
        <taxon>Hymenoptera</taxon>
        <taxon>Apocrita</taxon>
        <taxon>Proctotrupomorpha</taxon>
        <taxon>Chalcidoidea</taxon>
        <taxon>Pteromalidae</taxon>
        <taxon>Pteromalinae</taxon>
        <taxon>Trichomalopsis</taxon>
    </lineage>
</organism>
<keyword evidence="5 8" id="KW-0863">Zinc-finger</keyword>
<feature type="compositionally biased region" description="Acidic residues" evidence="10">
    <location>
        <begin position="2967"/>
        <end position="2984"/>
    </location>
</feature>
<dbReference type="STRING" id="543379.A0A232F5U7"/>
<dbReference type="InterPro" id="IPR047543">
    <property type="entry name" value="Bbox1_RNF31-like"/>
</dbReference>
<feature type="compositionally biased region" description="Low complexity" evidence="10">
    <location>
        <begin position="452"/>
        <end position="466"/>
    </location>
</feature>